<dbReference type="Proteomes" id="UP000587367">
    <property type="component" value="Unassembled WGS sequence"/>
</dbReference>
<proteinExistence type="predicted"/>
<gene>
    <name evidence="1" type="ORF">HNP24_000779</name>
</gene>
<comment type="caution">
    <text evidence="1">The sequence shown here is derived from an EMBL/GenBank/DDBJ whole genome shotgun (WGS) entry which is preliminary data.</text>
</comment>
<evidence type="ECO:0000313" key="2">
    <source>
        <dbReference type="Proteomes" id="UP000587367"/>
    </source>
</evidence>
<protein>
    <submittedName>
        <fullName evidence="1">Uncharacterized protein</fullName>
    </submittedName>
</protein>
<organism evidence="1 2">
    <name type="scientific">Chryseobacterium sediminis</name>
    <dbReference type="NCBI Taxonomy" id="1679494"/>
    <lineage>
        <taxon>Bacteria</taxon>
        <taxon>Pseudomonadati</taxon>
        <taxon>Bacteroidota</taxon>
        <taxon>Flavobacteriia</taxon>
        <taxon>Flavobacteriales</taxon>
        <taxon>Weeksellaceae</taxon>
        <taxon>Chryseobacterium group</taxon>
        <taxon>Chryseobacterium</taxon>
    </lineage>
</organism>
<evidence type="ECO:0000313" key="1">
    <source>
        <dbReference type="EMBL" id="MBB6329829.1"/>
    </source>
</evidence>
<dbReference type="RefSeq" id="WP_184553123.1">
    <property type="nucleotide sequence ID" value="NZ_JACHKS010000001.1"/>
</dbReference>
<dbReference type="EMBL" id="JACHKS010000001">
    <property type="protein sequence ID" value="MBB6329829.1"/>
    <property type="molecule type" value="Genomic_DNA"/>
</dbReference>
<reference evidence="1 2" key="1">
    <citation type="submission" date="2020-08" db="EMBL/GenBank/DDBJ databases">
        <title>Functional genomics of gut bacteria from endangered species of beetles.</title>
        <authorList>
            <person name="Carlos-Shanley C."/>
        </authorList>
    </citation>
    <scope>NUCLEOTIDE SEQUENCE [LARGE SCALE GENOMIC DNA]</scope>
    <source>
        <strain evidence="1 2">S00068</strain>
    </source>
</reference>
<sequence>MIDKELEAIYKCHESLQNLDNGSRMRVFKYLLDRYGIVGRNNEQFSMINSDNIETVIPEIISQRENKEDRPIKANNNIKKSKSSANQNYGLISSLNLISKGSLSLKDFFGQFVTKNNFENNIVILSYLKNEMKEENVGVNHIYTCYKNLGIKVPSIKQSLFDTKHRKGWIDTSNIEDLKITVAGENFMDHEIVRK</sequence>
<keyword evidence="2" id="KW-1185">Reference proteome</keyword>
<accession>A0ABR6PW71</accession>
<name>A0ABR6PW71_9FLAO</name>